<proteinExistence type="predicted"/>
<gene>
    <name evidence="4" type="ORF">P0O15_08435</name>
</gene>
<dbReference type="NCBIfam" id="TIGR02507">
    <property type="entry name" value="MtrF"/>
    <property type="match status" value="1"/>
</dbReference>
<keyword evidence="2" id="KW-1133">Transmembrane helix</keyword>
<evidence type="ECO:0000313" key="4">
    <source>
        <dbReference type="EMBL" id="MDF0591193.1"/>
    </source>
</evidence>
<evidence type="ECO:0000259" key="3">
    <source>
        <dbReference type="Pfam" id="PF09472"/>
    </source>
</evidence>
<sequence>MVDEEIKTKEVEEVAPEVEEAAPEVEEAVPEVKPITAEIPYGKGLPTVLIPFMGPFHEITESISYRGQLIARDQKLSSSVNAAMPIGASIGFFFALLMVLLPIYFMT</sequence>
<keyword evidence="2" id="KW-0472">Membrane</keyword>
<keyword evidence="2" id="KW-0812">Transmembrane</keyword>
<name>A0ABT5X959_9EURY</name>
<accession>A0ABT5X959</accession>
<dbReference type="NCBIfam" id="NF009776">
    <property type="entry name" value="PRK13275.1"/>
    <property type="match status" value="1"/>
</dbReference>
<keyword evidence="4" id="KW-0808">Transferase</keyword>
<dbReference type="GO" id="GO:0032259">
    <property type="term" value="P:methylation"/>
    <property type="evidence" value="ECO:0007669"/>
    <property type="project" value="UniProtKB-KW"/>
</dbReference>
<evidence type="ECO:0000256" key="1">
    <source>
        <dbReference type="SAM" id="MobiDB-lite"/>
    </source>
</evidence>
<feature type="compositionally biased region" description="Basic and acidic residues" evidence="1">
    <location>
        <begin position="1"/>
        <end position="12"/>
    </location>
</feature>
<feature type="compositionally biased region" description="Acidic residues" evidence="1">
    <location>
        <begin position="13"/>
        <end position="27"/>
    </location>
</feature>
<dbReference type="EMBL" id="JARFPK010000030">
    <property type="protein sequence ID" value="MDF0591193.1"/>
    <property type="molecule type" value="Genomic_DNA"/>
</dbReference>
<organism evidence="4 5">
    <name type="scientific">Candidatus Methanocrinis natronophilus</name>
    <dbReference type="NCBI Taxonomy" id="3033396"/>
    <lineage>
        <taxon>Archaea</taxon>
        <taxon>Methanobacteriati</taxon>
        <taxon>Methanobacteriota</taxon>
        <taxon>Stenosarchaea group</taxon>
        <taxon>Methanomicrobia</taxon>
        <taxon>Methanotrichales</taxon>
        <taxon>Methanotrichaceae</taxon>
        <taxon>Methanocrinis</taxon>
    </lineage>
</organism>
<evidence type="ECO:0000313" key="5">
    <source>
        <dbReference type="Proteomes" id="UP001220010"/>
    </source>
</evidence>
<feature type="domain" description="Tetrahydromethanopterin S-methyltransferase F subunit" evidence="3">
    <location>
        <begin position="44"/>
        <end position="104"/>
    </location>
</feature>
<dbReference type="Proteomes" id="UP001220010">
    <property type="component" value="Unassembled WGS sequence"/>
</dbReference>
<feature type="transmembrane region" description="Helical" evidence="2">
    <location>
        <begin position="82"/>
        <end position="105"/>
    </location>
</feature>
<dbReference type="GO" id="GO:0008168">
    <property type="term" value="F:methyltransferase activity"/>
    <property type="evidence" value="ECO:0007669"/>
    <property type="project" value="UniProtKB-KW"/>
</dbReference>
<feature type="region of interest" description="Disordered" evidence="1">
    <location>
        <begin position="1"/>
        <end position="27"/>
    </location>
</feature>
<dbReference type="EC" id="2.1.1.86" evidence="4"/>
<reference evidence="4 5" key="1">
    <citation type="submission" date="2023-03" db="EMBL/GenBank/DDBJ databases">
        <title>WGS of Methanotrichaceae archaeon Mx.</title>
        <authorList>
            <person name="Sorokin D.Y."/>
            <person name="Merkel A.Y."/>
        </authorList>
    </citation>
    <scope>NUCLEOTIDE SEQUENCE [LARGE SCALE GENOMIC DNA]</scope>
    <source>
        <strain evidence="4 5">Mx</strain>
    </source>
</reference>
<keyword evidence="5" id="KW-1185">Reference proteome</keyword>
<dbReference type="InterPro" id="IPR013347">
    <property type="entry name" value="MeTrfase_F_su"/>
</dbReference>
<keyword evidence="4" id="KW-0489">Methyltransferase</keyword>
<protein>
    <submittedName>
        <fullName evidence="4">Tetrahydromethanopterin S-methyltransferase subunit F</fullName>
        <ecNumber evidence="4">2.1.1.86</ecNumber>
    </submittedName>
</protein>
<comment type="caution">
    <text evidence="4">The sequence shown here is derived from an EMBL/GenBank/DDBJ whole genome shotgun (WGS) entry which is preliminary data.</text>
</comment>
<dbReference type="RefSeq" id="WP_316966933.1">
    <property type="nucleotide sequence ID" value="NZ_JARFPK010000030.1"/>
</dbReference>
<evidence type="ECO:0000256" key="2">
    <source>
        <dbReference type="SAM" id="Phobius"/>
    </source>
</evidence>
<dbReference type="Pfam" id="PF09472">
    <property type="entry name" value="MtrF"/>
    <property type="match status" value="1"/>
</dbReference>